<evidence type="ECO:0000256" key="2">
    <source>
        <dbReference type="SAM" id="MobiDB-lite"/>
    </source>
</evidence>
<dbReference type="Proteomes" id="UP000678393">
    <property type="component" value="Unassembled WGS sequence"/>
</dbReference>
<dbReference type="PANTHER" id="PTHR12832">
    <property type="entry name" value="TESTIS-SPECIFIC PROTEIN PBS13 T-COMPLEX 11"/>
    <property type="match status" value="1"/>
</dbReference>
<protein>
    <recommendedName>
        <fullName evidence="5">T-complex protein 11-like protein 1</fullName>
    </recommendedName>
</protein>
<dbReference type="InterPro" id="IPR008862">
    <property type="entry name" value="Tcp11"/>
</dbReference>
<dbReference type="PANTHER" id="PTHR12832:SF11">
    <property type="entry name" value="LD23868P"/>
    <property type="match status" value="1"/>
</dbReference>
<name>A0A8S3YPE3_9EUPU</name>
<proteinExistence type="inferred from homology"/>
<sequence>MSKENRSPNKRPVTADENGRAVSPRPPGIPDELINMVGASPPRFVTFEQLMSAADSMKNITLAHEIAVNDEFELHKEEPPPNSWKHKVAETVKRAFWDVFEEKINEDPPDLSFAYTMLEELRETLLDILLPQHQRLREQIEEVLDMALIKQQMENEVFDFGYYAKYVTDIMSRLCAPARDENITEIRAIKDVVPKFRAIMETLELMRRDMANFTIKQIRPYIQQNIEYETKKFAEYFETQRALGVNALQYTEVWLKRNYEKLQKKASDPSAVAGSSSTKAVTPANVMTEAFLEVLEWSDPNNFPETLMIDMFRFMAMRDKLHTLGLITSVQLITYSVVGPSIEGVDDLKKQLKEHVEILLQDVGQKGIKPVLESIADQVVKDVNDSLESRKLPPLTDEIKQTLKGQIMNLGSRDNNVRKLMHSRLMGFLQDGMTGKSVHNLQIPKGCSAVQQELTQILGNFLRLSSHNRSVFGQQYSEIIERQMQHSSSGLSDSRDNSGETT</sequence>
<organism evidence="3 4">
    <name type="scientific">Candidula unifasciata</name>
    <dbReference type="NCBI Taxonomy" id="100452"/>
    <lineage>
        <taxon>Eukaryota</taxon>
        <taxon>Metazoa</taxon>
        <taxon>Spiralia</taxon>
        <taxon>Lophotrochozoa</taxon>
        <taxon>Mollusca</taxon>
        <taxon>Gastropoda</taxon>
        <taxon>Heterobranchia</taxon>
        <taxon>Euthyneura</taxon>
        <taxon>Panpulmonata</taxon>
        <taxon>Eupulmonata</taxon>
        <taxon>Stylommatophora</taxon>
        <taxon>Helicina</taxon>
        <taxon>Helicoidea</taxon>
        <taxon>Geomitridae</taxon>
        <taxon>Candidula</taxon>
    </lineage>
</organism>
<gene>
    <name evidence="3" type="ORF">CUNI_LOCUS2980</name>
</gene>
<feature type="region of interest" description="Disordered" evidence="2">
    <location>
        <begin position="1"/>
        <end position="30"/>
    </location>
</feature>
<feature type="compositionally biased region" description="Basic and acidic residues" evidence="2">
    <location>
        <begin position="1"/>
        <end position="19"/>
    </location>
</feature>
<dbReference type="AlphaFoldDB" id="A0A8S3YPE3"/>
<reference evidence="3" key="1">
    <citation type="submission" date="2021-04" db="EMBL/GenBank/DDBJ databases">
        <authorList>
            <consortium name="Molecular Ecology Group"/>
        </authorList>
    </citation>
    <scope>NUCLEOTIDE SEQUENCE</scope>
</reference>
<evidence type="ECO:0000313" key="4">
    <source>
        <dbReference type="Proteomes" id="UP000678393"/>
    </source>
</evidence>
<comment type="caution">
    <text evidence="3">The sequence shown here is derived from an EMBL/GenBank/DDBJ whole genome shotgun (WGS) entry which is preliminary data.</text>
</comment>
<feature type="region of interest" description="Disordered" evidence="2">
    <location>
        <begin position="483"/>
        <end position="502"/>
    </location>
</feature>
<dbReference type="GO" id="GO:0007165">
    <property type="term" value="P:signal transduction"/>
    <property type="evidence" value="ECO:0007669"/>
    <property type="project" value="TreeGrafter"/>
</dbReference>
<comment type="similarity">
    <text evidence="1">Belongs to the TCP11 family.</text>
</comment>
<evidence type="ECO:0000256" key="1">
    <source>
        <dbReference type="ARBA" id="ARBA00010954"/>
    </source>
</evidence>
<dbReference type="Pfam" id="PF05794">
    <property type="entry name" value="Tcp11"/>
    <property type="match status" value="1"/>
</dbReference>
<evidence type="ECO:0008006" key="5">
    <source>
        <dbReference type="Google" id="ProtNLM"/>
    </source>
</evidence>
<evidence type="ECO:0000313" key="3">
    <source>
        <dbReference type="EMBL" id="CAG5117422.1"/>
    </source>
</evidence>
<dbReference type="OrthoDB" id="276323at2759"/>
<accession>A0A8S3YPE3</accession>
<feature type="compositionally biased region" description="Basic and acidic residues" evidence="2">
    <location>
        <begin position="493"/>
        <end position="502"/>
    </location>
</feature>
<keyword evidence="4" id="KW-1185">Reference proteome</keyword>
<dbReference type="EMBL" id="CAJHNH020000404">
    <property type="protein sequence ID" value="CAG5117422.1"/>
    <property type="molecule type" value="Genomic_DNA"/>
</dbReference>